<evidence type="ECO:0000313" key="2">
    <source>
        <dbReference type="Proteomes" id="UP000505355"/>
    </source>
</evidence>
<reference evidence="1 2" key="1">
    <citation type="submission" date="2020-05" db="EMBL/GenBank/DDBJ databases">
        <title>Mucilaginibacter mali sp. nov.</title>
        <authorList>
            <person name="Kim H.S."/>
            <person name="Lee K.C."/>
            <person name="Suh M.K."/>
            <person name="Kim J.-S."/>
            <person name="Han K.-I."/>
            <person name="Eom M.K."/>
            <person name="Shin Y.K."/>
            <person name="Lee J.-S."/>
        </authorList>
    </citation>
    <scope>NUCLEOTIDE SEQUENCE [LARGE SCALE GENOMIC DNA]</scope>
    <source>
        <strain evidence="1 2">G2-14</strain>
    </source>
</reference>
<dbReference type="EMBL" id="CP054139">
    <property type="protein sequence ID" value="QKJ31745.1"/>
    <property type="molecule type" value="Genomic_DNA"/>
</dbReference>
<dbReference type="Proteomes" id="UP000505355">
    <property type="component" value="Chromosome"/>
</dbReference>
<proteinExistence type="predicted"/>
<evidence type="ECO:0000313" key="1">
    <source>
        <dbReference type="EMBL" id="QKJ31745.1"/>
    </source>
</evidence>
<protein>
    <submittedName>
        <fullName evidence="1">Uncharacterized protein</fullName>
    </submittedName>
</protein>
<gene>
    <name evidence="1" type="ORF">HQ865_18885</name>
</gene>
<accession>A0A7D4QBP2</accession>
<dbReference type="AlphaFoldDB" id="A0A7D4QBP2"/>
<keyword evidence="2" id="KW-1185">Reference proteome</keyword>
<name>A0A7D4QBP2_9SPHI</name>
<sequence>MVIEIKKGDSPEKIDKELKKILDKAAAEKKQHLEKFFGILKLDEDPVTLQRRWRDEW</sequence>
<dbReference type="KEGG" id="mmab:HQ865_18885"/>
<organism evidence="1 2">
    <name type="scientific">Mucilaginibacter mali</name>
    <dbReference type="NCBI Taxonomy" id="2740462"/>
    <lineage>
        <taxon>Bacteria</taxon>
        <taxon>Pseudomonadati</taxon>
        <taxon>Bacteroidota</taxon>
        <taxon>Sphingobacteriia</taxon>
        <taxon>Sphingobacteriales</taxon>
        <taxon>Sphingobacteriaceae</taxon>
        <taxon>Mucilaginibacter</taxon>
    </lineage>
</organism>
<dbReference type="RefSeq" id="WP_173416404.1">
    <property type="nucleotide sequence ID" value="NZ_CP054139.1"/>
</dbReference>